<dbReference type="FunFam" id="3.40.50.2000:FF:000047">
    <property type="entry name" value="Glycosyltransferase"/>
    <property type="match status" value="1"/>
</dbReference>
<dbReference type="PROSITE" id="PS00375">
    <property type="entry name" value="UDPGT"/>
    <property type="match status" value="1"/>
</dbReference>
<organism evidence="6 7">
    <name type="scientific">Vitis vinifera</name>
    <name type="common">Grape</name>
    <dbReference type="NCBI Taxonomy" id="29760"/>
    <lineage>
        <taxon>Eukaryota</taxon>
        <taxon>Viridiplantae</taxon>
        <taxon>Streptophyta</taxon>
        <taxon>Embryophyta</taxon>
        <taxon>Tracheophyta</taxon>
        <taxon>Spermatophyta</taxon>
        <taxon>Magnoliopsida</taxon>
        <taxon>eudicotyledons</taxon>
        <taxon>Gunneridae</taxon>
        <taxon>Pentapetalae</taxon>
        <taxon>rosids</taxon>
        <taxon>Vitales</taxon>
        <taxon>Vitaceae</taxon>
        <taxon>Viteae</taxon>
        <taxon>Vitis</taxon>
    </lineage>
</organism>
<dbReference type="Proteomes" id="UP000288805">
    <property type="component" value="Unassembled WGS sequence"/>
</dbReference>
<gene>
    <name evidence="6" type="primary">TOGT1_4</name>
    <name evidence="6" type="ORF">CK203_083247</name>
</gene>
<dbReference type="InterPro" id="IPR002213">
    <property type="entry name" value="UDP_glucos_trans"/>
</dbReference>
<accession>A0A438D3X1</accession>
<dbReference type="EMBL" id="QGNW01001809">
    <property type="protein sequence ID" value="RVW30126.1"/>
    <property type="molecule type" value="Genomic_DNA"/>
</dbReference>
<evidence type="ECO:0000313" key="6">
    <source>
        <dbReference type="EMBL" id="RVW30126.1"/>
    </source>
</evidence>
<dbReference type="SUPFAM" id="SSF53756">
    <property type="entry name" value="UDP-Glycosyltransferase/glycogen phosphorylase"/>
    <property type="match status" value="1"/>
</dbReference>
<dbReference type="AlphaFoldDB" id="A0A438D3X1"/>
<protein>
    <recommendedName>
        <fullName evidence="5">Glycosyltransferase</fullName>
        <ecNumber evidence="5">2.4.1.-</ecNumber>
    </recommendedName>
</protein>
<dbReference type="PANTHER" id="PTHR48047:SF182">
    <property type="entry name" value="GLYCOSYLTRANSFERASE"/>
    <property type="match status" value="1"/>
</dbReference>
<evidence type="ECO:0000256" key="2">
    <source>
        <dbReference type="ARBA" id="ARBA00022676"/>
    </source>
</evidence>
<name>A0A438D3X1_VITVI</name>
<sequence>MEPPHLHVFFFPFMSPGHLIPMVDMARLFATHGVKSTIITTPLNLSRFRSIIDRHNCSSNYVPIDLHVLDLPFSAAGLPENCENLDSLPSRLMSYNFSKAIMMLQPPSSDLVRRHRPDAIISDLNLPWTAEIAREHDIPRIVFNGGCCFSLSVVDGVARHKPHENVSSDTEPFLVPGLPDPVFITKSHMPERFFGNLDLHEFFKSFMEAERNTYGVVANTFYEIEPEYVEHYKKITGKKVWPVGPVSLCNKKALDMAERGNKASIDKERCLTWLDSKKPNSVLYVSFGSLCTFSKSQLLELGLGLEASNHSFIWVIRDHQELGFVLKDFEERVRDRGLIIRGWAPQVLILNHEAVGGFMTHCGWNSVLESVTEGVPLITWPLFAEQFYNENFVLHRLRIGVGIGVQSGLAWGEEERSDVLMEKDQIAEAVTRLMSDGEMVEVMRKRASRLRDIARSAVEKGGSSYVSVGLLIEDLLNQREERLARDHRVGLAEK</sequence>
<dbReference type="EC" id="2.4.1.-" evidence="5"/>
<comment type="caution">
    <text evidence="6">The sequence shown here is derived from an EMBL/GenBank/DDBJ whole genome shotgun (WGS) entry which is preliminary data.</text>
</comment>
<dbReference type="CDD" id="cd03784">
    <property type="entry name" value="GT1_Gtf-like"/>
    <property type="match status" value="1"/>
</dbReference>
<dbReference type="FunFam" id="3.40.50.2000:FF:000071">
    <property type="entry name" value="Glycosyltransferase"/>
    <property type="match status" value="1"/>
</dbReference>
<dbReference type="Gene3D" id="3.40.50.2000">
    <property type="entry name" value="Glycogen Phosphorylase B"/>
    <property type="match status" value="2"/>
</dbReference>
<dbReference type="GO" id="GO:0008194">
    <property type="term" value="F:UDP-glycosyltransferase activity"/>
    <property type="evidence" value="ECO:0007669"/>
    <property type="project" value="InterPro"/>
</dbReference>
<evidence type="ECO:0000256" key="5">
    <source>
        <dbReference type="RuleBase" id="RU362057"/>
    </source>
</evidence>
<comment type="similarity">
    <text evidence="1 4">Belongs to the UDP-glycosyltransferase family.</text>
</comment>
<keyword evidence="3 4" id="KW-0808">Transferase</keyword>
<dbReference type="InterPro" id="IPR035595">
    <property type="entry name" value="UDP_glycos_trans_CS"/>
</dbReference>
<reference evidence="6 7" key="1">
    <citation type="journal article" date="2018" name="PLoS Genet.">
        <title>Population sequencing reveals clonal diversity and ancestral inbreeding in the grapevine cultivar Chardonnay.</title>
        <authorList>
            <person name="Roach M.J."/>
            <person name="Johnson D.L."/>
            <person name="Bohlmann J."/>
            <person name="van Vuuren H.J."/>
            <person name="Jones S.J."/>
            <person name="Pretorius I.S."/>
            <person name="Schmidt S.A."/>
            <person name="Borneman A.R."/>
        </authorList>
    </citation>
    <scope>NUCLEOTIDE SEQUENCE [LARGE SCALE GENOMIC DNA]</scope>
    <source>
        <strain evidence="7">cv. Chardonnay</strain>
        <tissue evidence="6">Leaf</tissue>
    </source>
</reference>
<evidence type="ECO:0000256" key="3">
    <source>
        <dbReference type="ARBA" id="ARBA00022679"/>
    </source>
</evidence>
<evidence type="ECO:0000313" key="7">
    <source>
        <dbReference type="Proteomes" id="UP000288805"/>
    </source>
</evidence>
<proteinExistence type="inferred from homology"/>
<evidence type="ECO:0000256" key="1">
    <source>
        <dbReference type="ARBA" id="ARBA00009995"/>
    </source>
</evidence>
<dbReference type="Pfam" id="PF00201">
    <property type="entry name" value="UDPGT"/>
    <property type="match status" value="1"/>
</dbReference>
<evidence type="ECO:0000256" key="4">
    <source>
        <dbReference type="RuleBase" id="RU003718"/>
    </source>
</evidence>
<dbReference type="PANTHER" id="PTHR48047">
    <property type="entry name" value="GLYCOSYLTRANSFERASE"/>
    <property type="match status" value="1"/>
</dbReference>
<keyword evidence="2 4" id="KW-0328">Glycosyltransferase</keyword>
<dbReference type="GO" id="GO:0046527">
    <property type="term" value="F:glucosyltransferase activity"/>
    <property type="evidence" value="ECO:0007669"/>
    <property type="project" value="UniProtKB-ARBA"/>
</dbReference>